<dbReference type="Proteomes" id="UP000620104">
    <property type="component" value="Unassembled WGS sequence"/>
</dbReference>
<feature type="compositionally biased region" description="Low complexity" evidence="1">
    <location>
        <begin position="1106"/>
        <end position="1122"/>
    </location>
</feature>
<protein>
    <submittedName>
        <fullName evidence="2">Uncharacterized protein</fullName>
    </submittedName>
</protein>
<accession>A0A8H3YI27</accession>
<dbReference type="OrthoDB" id="3357948at2759"/>
<evidence type="ECO:0000256" key="1">
    <source>
        <dbReference type="SAM" id="MobiDB-lite"/>
    </source>
</evidence>
<evidence type="ECO:0000313" key="3">
    <source>
        <dbReference type="Proteomes" id="UP000620104"/>
    </source>
</evidence>
<feature type="region of interest" description="Disordered" evidence="1">
    <location>
        <begin position="1000"/>
        <end position="1083"/>
    </location>
</feature>
<comment type="caution">
    <text evidence="2">The sequence shown here is derived from an EMBL/GenBank/DDBJ whole genome shotgun (WGS) entry which is preliminary data.</text>
</comment>
<feature type="region of interest" description="Disordered" evidence="1">
    <location>
        <begin position="1102"/>
        <end position="1122"/>
    </location>
</feature>
<feature type="region of interest" description="Disordered" evidence="1">
    <location>
        <begin position="1222"/>
        <end position="1261"/>
    </location>
</feature>
<dbReference type="EMBL" id="BLZA01000053">
    <property type="protein sequence ID" value="GHJ89963.1"/>
    <property type="molecule type" value="Genomic_DNA"/>
</dbReference>
<feature type="compositionally biased region" description="Low complexity" evidence="1">
    <location>
        <begin position="1026"/>
        <end position="1050"/>
    </location>
</feature>
<feature type="compositionally biased region" description="Acidic residues" evidence="1">
    <location>
        <begin position="1227"/>
        <end position="1239"/>
    </location>
</feature>
<name>A0A8H3YI27_9TREE</name>
<keyword evidence="3" id="KW-1185">Reference proteome</keyword>
<organism evidence="2 3">
    <name type="scientific">Naganishia liquefaciens</name>
    <dbReference type="NCBI Taxonomy" id="104408"/>
    <lineage>
        <taxon>Eukaryota</taxon>
        <taxon>Fungi</taxon>
        <taxon>Dikarya</taxon>
        <taxon>Basidiomycota</taxon>
        <taxon>Agaricomycotina</taxon>
        <taxon>Tremellomycetes</taxon>
        <taxon>Filobasidiales</taxon>
        <taxon>Filobasidiaceae</taxon>
        <taxon>Naganishia</taxon>
    </lineage>
</organism>
<feature type="compositionally biased region" description="Polar residues" evidence="1">
    <location>
        <begin position="1173"/>
        <end position="1188"/>
    </location>
</feature>
<feature type="compositionally biased region" description="Low complexity" evidence="1">
    <location>
        <begin position="498"/>
        <end position="512"/>
    </location>
</feature>
<feature type="region of interest" description="Disordered" evidence="1">
    <location>
        <begin position="917"/>
        <end position="959"/>
    </location>
</feature>
<gene>
    <name evidence="2" type="ORF">NliqN6_6365</name>
</gene>
<feature type="compositionally biased region" description="Basic and acidic residues" evidence="1">
    <location>
        <begin position="1012"/>
        <end position="1025"/>
    </location>
</feature>
<evidence type="ECO:0000313" key="2">
    <source>
        <dbReference type="EMBL" id="GHJ89963.1"/>
    </source>
</evidence>
<feature type="region of interest" description="Disordered" evidence="1">
    <location>
        <begin position="610"/>
        <end position="684"/>
    </location>
</feature>
<feature type="region of interest" description="Disordered" evidence="1">
    <location>
        <begin position="1162"/>
        <end position="1195"/>
    </location>
</feature>
<sequence length="1363" mass="142905">MAGPSSSTDPAVAMDDDDPVIVNLSADRNPQTHATSSRAPLQAHSQLVSQRGEISHRQHVAGGISPTATPTIESMGSAFPGLGSSGTARYAYADLSPTTVGDVMQHQQQQQQDAGKYGGDLTAYNAGNRRSIGGFDGNLSSGASVASAPTIIAGGGLSTRNNSVATGQTNYSTTSAPVQASAIAAASARRRSSLTHAMWLHSLPLPAFGAPLAMSQEQQDPEDPLAPLNLSSVKVARSQYTSNDDAELSALIVSAGQDGHAYIAQTPGPSSAPASPGLLCEPSQYIHTHLPRRASLTPANLNLVGPVPPSPSVIEQVRRESLALLGPTMPPAGTASAAPGTFPMTEPFAQMHWGARRKSTTNTTTLATGSLAMASPTKLNATGAISRKSVLGSALGVGGDVAGRSHSAGGRGPSPELGRSSGAPKRSIMRPATAEGYAGERRGSAFRMSAEDSGSSQRTSRQRGEGEGPTAPIPVGDAGFVFGEPVAHGSPSSAIRQSPTSSTSRTADSSESAEAERQRIAFMASTYGRTARGSNAGVIGSPGSRRGSQLRDQLVSASLSASAEGKKMLIGNEGFRRGSLGIPGFDTSGLAALSTSVSTTASGGMAHALGPQIPESGSAASSHDDRRGSVPIAIPWRTPSTASEHISESEDEDEDDREPPMTESYAEQLTERQPARPLLNRPLPPLMPLSDPGPRLLPSTLALHRASHLLSYRNLESEPLPHPLPASLHPPAPVSVSDLDLDFILSGAYDPPPIDETKGNLSMGNTALSRYAMQNRPGVQLGPGGTDEDSFAKFVGAFDEEYDNRRGDWTFRARSEGKASGNIEWESPGAGRYTINGAGEVMSQRTGKGWRVKKVGSREIQLDRISEEAGTWGNSENGISSERAGTCRRNHLILASKRLHADLGGLKIVSRSASVATTVPAMRNRQPSQETRMPNHDPAPEVPSRGTRSQDEGSRPMGGAAQAIKGIQARIKEASSSGTKDKKKDRASFGDKLKRTWLATVKSGTSSSASEKAARREERERERGQSRSWSGESTQRNWSQNSSASRNRSATEAGPISSSGGSNLGNTTESKEPPTPTLLPGKAWESVPDDAIAMVIPLGVSTSQMSSGRPTSAGTGSSGRASFLNDSSSRVLLVYFVPFMAGVESNPTSPVPLLQPARQVSATQRLLKRQSKDTVPTSAARPGSSTSDKSAKGEVSLQPLPFRSFRIVAKIVRPSDLKSQAASGGFFEEDEEGEEEEEAAASSSNETVQQVEQGEADNEMADITPFATQSTSRMRGSDATIIANKKRAGSEFPIIVAVCHSRTQGVEFVLEGLDRLGLCYGQSAWGPTGYEEWRGSGLSEDGREILDALWAASVGIMGLQGSQ</sequence>
<feature type="region of interest" description="Disordered" evidence="1">
    <location>
        <begin position="402"/>
        <end position="516"/>
    </location>
</feature>
<proteinExistence type="predicted"/>
<feature type="region of interest" description="Disordered" evidence="1">
    <location>
        <begin position="101"/>
        <end position="122"/>
    </location>
</feature>
<reference evidence="2" key="1">
    <citation type="submission" date="2020-07" db="EMBL/GenBank/DDBJ databases">
        <title>Draft Genome Sequence of a Deep-Sea Yeast, Naganishia (Cryptococcus) liquefaciens strain N6.</title>
        <authorList>
            <person name="Han Y.W."/>
            <person name="Kajitani R."/>
            <person name="Morimoto H."/>
            <person name="Parhat M."/>
            <person name="Tsubouchi H."/>
            <person name="Bakenova O."/>
            <person name="Ogata M."/>
            <person name="Argunhan B."/>
            <person name="Aoki R."/>
            <person name="Kajiwara S."/>
            <person name="Itoh T."/>
            <person name="Iwasaki H."/>
        </authorList>
    </citation>
    <scope>NUCLEOTIDE SEQUENCE</scope>
    <source>
        <strain evidence="2">N6</strain>
    </source>
</reference>